<gene>
    <name evidence="1" type="ORF">LCGC14_0342170</name>
</gene>
<sequence length="48" mass="5681">MIDYTPQEREFVDAMSEILRRGPKYSSLKEAKVAIEHFKKGIVYYNID</sequence>
<dbReference type="EMBL" id="LAZR01000251">
    <property type="protein sequence ID" value="KKN79200.1"/>
    <property type="molecule type" value="Genomic_DNA"/>
</dbReference>
<protein>
    <submittedName>
        <fullName evidence="1">Uncharacterized protein</fullName>
    </submittedName>
</protein>
<dbReference type="AlphaFoldDB" id="A0A0F9TD52"/>
<name>A0A0F9TD52_9ZZZZ</name>
<reference evidence="1" key="1">
    <citation type="journal article" date="2015" name="Nature">
        <title>Complex archaea that bridge the gap between prokaryotes and eukaryotes.</title>
        <authorList>
            <person name="Spang A."/>
            <person name="Saw J.H."/>
            <person name="Jorgensen S.L."/>
            <person name="Zaremba-Niedzwiedzka K."/>
            <person name="Martijn J."/>
            <person name="Lind A.E."/>
            <person name="van Eijk R."/>
            <person name="Schleper C."/>
            <person name="Guy L."/>
            <person name="Ettema T.J."/>
        </authorList>
    </citation>
    <scope>NUCLEOTIDE SEQUENCE</scope>
</reference>
<proteinExistence type="predicted"/>
<organism evidence="1">
    <name type="scientific">marine sediment metagenome</name>
    <dbReference type="NCBI Taxonomy" id="412755"/>
    <lineage>
        <taxon>unclassified sequences</taxon>
        <taxon>metagenomes</taxon>
        <taxon>ecological metagenomes</taxon>
    </lineage>
</organism>
<accession>A0A0F9TD52</accession>
<comment type="caution">
    <text evidence="1">The sequence shown here is derived from an EMBL/GenBank/DDBJ whole genome shotgun (WGS) entry which is preliminary data.</text>
</comment>
<evidence type="ECO:0000313" key="1">
    <source>
        <dbReference type="EMBL" id="KKN79200.1"/>
    </source>
</evidence>